<dbReference type="PANTHER" id="PTHR33542:SF3">
    <property type="entry name" value="SIROHYDROCHLORIN FERROCHELATASE, CHLOROPLASTIC"/>
    <property type="match status" value="1"/>
</dbReference>
<keyword evidence="5" id="KW-1185">Reference proteome</keyword>
<dbReference type="GO" id="GO:0016852">
    <property type="term" value="F:sirohydrochlorin cobaltochelatase activity"/>
    <property type="evidence" value="ECO:0007669"/>
    <property type="project" value="UniProtKB-EC"/>
</dbReference>
<evidence type="ECO:0000313" key="5">
    <source>
        <dbReference type="Proteomes" id="UP000315017"/>
    </source>
</evidence>
<dbReference type="AlphaFoldDB" id="A0A517YBK2"/>
<dbReference type="CDD" id="cd03414">
    <property type="entry name" value="CbiX_SirB_C"/>
    <property type="match status" value="1"/>
</dbReference>
<dbReference type="Gene3D" id="3.40.50.1400">
    <property type="match status" value="2"/>
</dbReference>
<dbReference type="InterPro" id="IPR050963">
    <property type="entry name" value="Sirohydro_Cobaltochel/CbiX"/>
</dbReference>
<dbReference type="EC" id="4.99.1.3" evidence="4"/>
<proteinExistence type="predicted"/>
<dbReference type="OrthoDB" id="9797895at2"/>
<accession>A0A517YBK2</accession>
<dbReference type="KEGG" id="aagg:ETAA8_27140"/>
<evidence type="ECO:0000256" key="2">
    <source>
        <dbReference type="ARBA" id="ARBA00023239"/>
    </source>
</evidence>
<gene>
    <name evidence="4" type="primary">cbiX</name>
    <name evidence="4" type="ORF">ETAA8_27140</name>
</gene>
<dbReference type="Proteomes" id="UP000315017">
    <property type="component" value="Chromosome"/>
</dbReference>
<organism evidence="4 5">
    <name type="scientific">Anatilimnocola aggregata</name>
    <dbReference type="NCBI Taxonomy" id="2528021"/>
    <lineage>
        <taxon>Bacteria</taxon>
        <taxon>Pseudomonadati</taxon>
        <taxon>Planctomycetota</taxon>
        <taxon>Planctomycetia</taxon>
        <taxon>Pirellulales</taxon>
        <taxon>Pirellulaceae</taxon>
        <taxon>Anatilimnocola</taxon>
    </lineage>
</organism>
<feature type="region of interest" description="Disordered" evidence="3">
    <location>
        <begin position="126"/>
        <end position="147"/>
    </location>
</feature>
<name>A0A517YBK2_9BACT</name>
<protein>
    <submittedName>
        <fullName evidence="4">Sirohydrochlorin cobaltochelatase</fullName>
        <ecNumber evidence="4">4.99.1.3</ecNumber>
    </submittedName>
</protein>
<dbReference type="Pfam" id="PF01903">
    <property type="entry name" value="CbiX"/>
    <property type="match status" value="2"/>
</dbReference>
<sequence length="280" mass="29770">MTDAILLVGHGTRNPQGTAQFLRLSELLRASVAPLPLEVGFIELQEPTIETALVNLSQRGLRQILLSPALLFAAGHAKQDIPAAVERAKSVQPDLQVTMAEPLGCHKALIELAALRFLGSLSPIHRAEDRGEGPASQQDPAPSPIQPVDPAKTALVLIGRGSSDPAAIEHCREFAALLGEKVGAAGVYTGFIAVAKPSLPEVLEQAAAAGFERIVVQPHLLFSGEMLETTTAAVSHARQTHPRVEWRQAGILGSDLLATNGLAAQHLIQALLERLEIDDR</sequence>
<dbReference type="GO" id="GO:0046872">
    <property type="term" value="F:metal ion binding"/>
    <property type="evidence" value="ECO:0007669"/>
    <property type="project" value="UniProtKB-KW"/>
</dbReference>
<evidence type="ECO:0000313" key="4">
    <source>
        <dbReference type="EMBL" id="QDU27626.1"/>
    </source>
</evidence>
<keyword evidence="2 4" id="KW-0456">Lyase</keyword>
<dbReference type="PANTHER" id="PTHR33542">
    <property type="entry name" value="SIROHYDROCHLORIN FERROCHELATASE, CHLOROPLASTIC"/>
    <property type="match status" value="1"/>
</dbReference>
<dbReference type="SUPFAM" id="SSF53800">
    <property type="entry name" value="Chelatase"/>
    <property type="match status" value="2"/>
</dbReference>
<dbReference type="EMBL" id="CP036274">
    <property type="protein sequence ID" value="QDU27626.1"/>
    <property type="molecule type" value="Genomic_DNA"/>
</dbReference>
<reference evidence="4 5" key="1">
    <citation type="submission" date="2019-02" db="EMBL/GenBank/DDBJ databases">
        <title>Deep-cultivation of Planctomycetes and their phenomic and genomic characterization uncovers novel biology.</title>
        <authorList>
            <person name="Wiegand S."/>
            <person name="Jogler M."/>
            <person name="Boedeker C."/>
            <person name="Pinto D."/>
            <person name="Vollmers J."/>
            <person name="Rivas-Marin E."/>
            <person name="Kohn T."/>
            <person name="Peeters S.H."/>
            <person name="Heuer A."/>
            <person name="Rast P."/>
            <person name="Oberbeckmann S."/>
            <person name="Bunk B."/>
            <person name="Jeske O."/>
            <person name="Meyerdierks A."/>
            <person name="Storesund J.E."/>
            <person name="Kallscheuer N."/>
            <person name="Luecker S."/>
            <person name="Lage O.M."/>
            <person name="Pohl T."/>
            <person name="Merkel B.J."/>
            <person name="Hornburger P."/>
            <person name="Mueller R.-W."/>
            <person name="Bruemmer F."/>
            <person name="Labrenz M."/>
            <person name="Spormann A.M."/>
            <person name="Op den Camp H."/>
            <person name="Overmann J."/>
            <person name="Amann R."/>
            <person name="Jetten M.S.M."/>
            <person name="Mascher T."/>
            <person name="Medema M.H."/>
            <person name="Devos D.P."/>
            <person name="Kaster A.-K."/>
            <person name="Ovreas L."/>
            <person name="Rohde M."/>
            <person name="Galperin M.Y."/>
            <person name="Jogler C."/>
        </authorList>
    </citation>
    <scope>NUCLEOTIDE SEQUENCE [LARGE SCALE GENOMIC DNA]</scope>
    <source>
        <strain evidence="4 5">ETA_A8</strain>
    </source>
</reference>
<evidence type="ECO:0000256" key="1">
    <source>
        <dbReference type="ARBA" id="ARBA00022723"/>
    </source>
</evidence>
<dbReference type="RefSeq" id="WP_145088598.1">
    <property type="nucleotide sequence ID" value="NZ_CP036274.1"/>
</dbReference>
<evidence type="ECO:0000256" key="3">
    <source>
        <dbReference type="SAM" id="MobiDB-lite"/>
    </source>
</evidence>
<keyword evidence="1" id="KW-0479">Metal-binding</keyword>
<dbReference type="CDD" id="cd03416">
    <property type="entry name" value="CbiX_SirB_N"/>
    <property type="match status" value="1"/>
</dbReference>
<dbReference type="InterPro" id="IPR002762">
    <property type="entry name" value="CbiX-like"/>
</dbReference>